<protein>
    <submittedName>
        <fullName evidence="2">Uncharacterized protein</fullName>
    </submittedName>
</protein>
<keyword evidence="3" id="KW-1185">Reference proteome</keyword>
<evidence type="ECO:0000256" key="1">
    <source>
        <dbReference type="SAM" id="SignalP"/>
    </source>
</evidence>
<dbReference type="Proteomes" id="UP000005237">
    <property type="component" value="Unassembled WGS sequence"/>
</dbReference>
<feature type="chain" id="PRO_5035791707" evidence="1">
    <location>
        <begin position="24"/>
        <end position="76"/>
    </location>
</feature>
<name>A0A8R1DQS5_CAEJA</name>
<reference evidence="2" key="2">
    <citation type="submission" date="2022-06" db="UniProtKB">
        <authorList>
            <consortium name="EnsemblMetazoa"/>
        </authorList>
    </citation>
    <scope>IDENTIFICATION</scope>
    <source>
        <strain evidence="2">DF5081</strain>
    </source>
</reference>
<dbReference type="OMA" id="YLSACTC"/>
<feature type="signal peptide" evidence="1">
    <location>
        <begin position="1"/>
        <end position="23"/>
    </location>
</feature>
<reference evidence="3" key="1">
    <citation type="submission" date="2010-08" db="EMBL/GenBank/DDBJ databases">
        <authorList>
            <consortium name="Caenorhabditis japonica Sequencing Consortium"/>
            <person name="Wilson R.K."/>
        </authorList>
    </citation>
    <scope>NUCLEOTIDE SEQUENCE [LARGE SCALE GENOMIC DNA]</scope>
    <source>
        <strain evidence="3">DF5081</strain>
    </source>
</reference>
<evidence type="ECO:0000313" key="2">
    <source>
        <dbReference type="EnsemblMetazoa" id="CJA09331.1"/>
    </source>
</evidence>
<dbReference type="AlphaFoldDB" id="A0A8R1DQS5"/>
<dbReference type="EnsemblMetazoa" id="CJA09331.1">
    <property type="protein sequence ID" value="CJA09331.1"/>
    <property type="gene ID" value="WBGene00128537"/>
</dbReference>
<sequence length="76" mass="8946">MPCRPLNLAIVMILMGLLLVALAAPSNTHHHPAMRMKKWYTWNNDLEVTKKWYDWQNVPRALQQKRHPDIDSVIVE</sequence>
<organism evidence="2 3">
    <name type="scientific">Caenorhabditis japonica</name>
    <dbReference type="NCBI Taxonomy" id="281687"/>
    <lineage>
        <taxon>Eukaryota</taxon>
        <taxon>Metazoa</taxon>
        <taxon>Ecdysozoa</taxon>
        <taxon>Nematoda</taxon>
        <taxon>Chromadorea</taxon>
        <taxon>Rhabditida</taxon>
        <taxon>Rhabditina</taxon>
        <taxon>Rhabditomorpha</taxon>
        <taxon>Rhabditoidea</taxon>
        <taxon>Rhabditidae</taxon>
        <taxon>Peloderinae</taxon>
        <taxon>Caenorhabditis</taxon>
    </lineage>
</organism>
<proteinExistence type="predicted"/>
<evidence type="ECO:0000313" key="3">
    <source>
        <dbReference type="Proteomes" id="UP000005237"/>
    </source>
</evidence>
<keyword evidence="1" id="KW-0732">Signal</keyword>
<accession>A0A8R1DQS5</accession>